<protein>
    <submittedName>
        <fullName evidence="1">TnpV protein</fullName>
    </submittedName>
</protein>
<comment type="caution">
    <text evidence="1">The sequence shown here is derived from an EMBL/GenBank/DDBJ whole genome shotgun (WGS) entry which is preliminary data.</text>
</comment>
<organism evidence="1 2">
    <name type="scientific">Clostridium fessum</name>
    <dbReference type="NCBI Taxonomy" id="2126740"/>
    <lineage>
        <taxon>Bacteria</taxon>
        <taxon>Bacillati</taxon>
        <taxon>Bacillota</taxon>
        <taxon>Clostridia</taxon>
        <taxon>Eubacteriales</taxon>
        <taxon>Clostridiaceae</taxon>
        <taxon>Clostridium</taxon>
    </lineage>
</organism>
<dbReference type="InterPro" id="IPR026989">
    <property type="entry name" value="TnpV"/>
</dbReference>
<sequence>MKSIFEELGGTYTLGEDGMYYPNLELPVEEEPHYGKYGRMRMNYIKEHRPGLYTELLFDGKLVSHLNDIDDTARQRMELLTRQMQEQHGVNEELKALDQMIWVGACNNIRNAAEEIVLNELIYC</sequence>
<evidence type="ECO:0000313" key="1">
    <source>
        <dbReference type="EMBL" id="PST38917.1"/>
    </source>
</evidence>
<dbReference type="Proteomes" id="UP000241048">
    <property type="component" value="Unassembled WGS sequence"/>
</dbReference>
<dbReference type="AlphaFoldDB" id="A0A2T3FUF6"/>
<keyword evidence="2" id="KW-1185">Reference proteome</keyword>
<gene>
    <name evidence="1" type="ORF">C7U56_03050</name>
</gene>
<dbReference type="EMBL" id="PYLO01000001">
    <property type="protein sequence ID" value="PST38917.1"/>
    <property type="molecule type" value="Genomic_DNA"/>
</dbReference>
<dbReference type="Pfam" id="PF14198">
    <property type="entry name" value="TnpV"/>
    <property type="match status" value="1"/>
</dbReference>
<reference evidence="1 2" key="1">
    <citation type="submission" date="2018-03" db="EMBL/GenBank/DDBJ databases">
        <title>Lachnoclostridium SNUG30386 gen.nov., sp.nov., isolated from human faeces.</title>
        <authorList>
            <person name="Seo B."/>
            <person name="Jeon K."/>
            <person name="Ko G."/>
        </authorList>
    </citation>
    <scope>NUCLEOTIDE SEQUENCE [LARGE SCALE GENOMIC DNA]</scope>
    <source>
        <strain evidence="1 2">SNUG30386</strain>
    </source>
</reference>
<proteinExistence type="predicted"/>
<dbReference type="RefSeq" id="WP_107000082.1">
    <property type="nucleotide sequence ID" value="NZ_JAQDSE010000007.1"/>
</dbReference>
<name>A0A2T3FUF6_9CLOT</name>
<evidence type="ECO:0000313" key="2">
    <source>
        <dbReference type="Proteomes" id="UP000241048"/>
    </source>
</evidence>
<accession>A0A2T3FUF6</accession>